<dbReference type="EMBL" id="KZ857391">
    <property type="protein sequence ID" value="RDX52158.1"/>
    <property type="molecule type" value="Genomic_DNA"/>
</dbReference>
<keyword evidence="2" id="KW-1185">Reference proteome</keyword>
<evidence type="ECO:0000313" key="1">
    <source>
        <dbReference type="EMBL" id="RDX52158.1"/>
    </source>
</evidence>
<sequence>MQPPPKRQNIETEVTPSVQETLFELHQSQFAPRDVSLPLDVLLLILDAVHDLKPPSDALKALCLCARSCRVMLRPSQVRLYAKVTIARRSEFERFGRTLLDNPKLAALVKTLYTDVGSAYSDVSLLPTDGPLSYTAIRGMTNLQVLTVGGMRKNKLLPSMRRDSPVLEAFIGSFALSCLQLTFLRLRKVHFGEYAGLVRHVTSFPVLERLKLSASTWAKPGQLTLNEIVHHARSTRLCSLEISTVSRHRSSYDLRQTSWGFSVQSLTLHKRHRTLNEHELTGLSAFWMLEHLELHLMNDDIRGVVVALRHITSKDMKTICVHHCCRGMNEYMPTLYANLGLDEILAGPIYRSLTRVTWRLVSNQGEAQV</sequence>
<dbReference type="Proteomes" id="UP000256964">
    <property type="component" value="Unassembled WGS sequence"/>
</dbReference>
<evidence type="ECO:0008006" key="3">
    <source>
        <dbReference type="Google" id="ProtNLM"/>
    </source>
</evidence>
<protein>
    <recommendedName>
        <fullName evidence="3">F-box domain-containing protein</fullName>
    </recommendedName>
</protein>
<name>A0A371DI16_9APHY</name>
<organism evidence="1 2">
    <name type="scientific">Lentinus brumalis</name>
    <dbReference type="NCBI Taxonomy" id="2498619"/>
    <lineage>
        <taxon>Eukaryota</taxon>
        <taxon>Fungi</taxon>
        <taxon>Dikarya</taxon>
        <taxon>Basidiomycota</taxon>
        <taxon>Agaricomycotina</taxon>
        <taxon>Agaricomycetes</taxon>
        <taxon>Polyporales</taxon>
        <taxon>Polyporaceae</taxon>
        <taxon>Lentinus</taxon>
    </lineage>
</organism>
<proteinExistence type="predicted"/>
<gene>
    <name evidence="1" type="ORF">OH76DRAFT_195162</name>
</gene>
<reference evidence="1 2" key="1">
    <citation type="journal article" date="2018" name="Biotechnol. Biofuels">
        <title>Integrative visual omics of the white-rot fungus Polyporus brumalis exposes the biotechnological potential of its oxidative enzymes for delignifying raw plant biomass.</title>
        <authorList>
            <person name="Miyauchi S."/>
            <person name="Rancon A."/>
            <person name="Drula E."/>
            <person name="Hage H."/>
            <person name="Chaduli D."/>
            <person name="Favel A."/>
            <person name="Grisel S."/>
            <person name="Henrissat B."/>
            <person name="Herpoel-Gimbert I."/>
            <person name="Ruiz-Duenas F.J."/>
            <person name="Chevret D."/>
            <person name="Hainaut M."/>
            <person name="Lin J."/>
            <person name="Wang M."/>
            <person name="Pangilinan J."/>
            <person name="Lipzen A."/>
            <person name="Lesage-Meessen L."/>
            <person name="Navarro D."/>
            <person name="Riley R."/>
            <person name="Grigoriev I.V."/>
            <person name="Zhou S."/>
            <person name="Raouche S."/>
            <person name="Rosso M.N."/>
        </authorList>
    </citation>
    <scope>NUCLEOTIDE SEQUENCE [LARGE SCALE GENOMIC DNA]</scope>
    <source>
        <strain evidence="1 2">BRFM 1820</strain>
    </source>
</reference>
<evidence type="ECO:0000313" key="2">
    <source>
        <dbReference type="Proteomes" id="UP000256964"/>
    </source>
</evidence>
<dbReference type="AlphaFoldDB" id="A0A371DI16"/>
<accession>A0A371DI16</accession>
<dbReference type="SUPFAM" id="SSF52047">
    <property type="entry name" value="RNI-like"/>
    <property type="match status" value="1"/>
</dbReference>